<protein>
    <recommendedName>
        <fullName evidence="5">Lipoprotein</fullName>
    </recommendedName>
</protein>
<dbReference type="Proteomes" id="UP001182991">
    <property type="component" value="Unassembled WGS sequence"/>
</dbReference>
<evidence type="ECO:0000313" key="4">
    <source>
        <dbReference type="Proteomes" id="UP001182991"/>
    </source>
</evidence>
<feature type="compositionally biased region" description="Polar residues" evidence="1">
    <location>
        <begin position="27"/>
        <end position="40"/>
    </location>
</feature>
<comment type="caution">
    <text evidence="3">The sequence shown here is derived from an EMBL/GenBank/DDBJ whole genome shotgun (WGS) entry which is preliminary data.</text>
</comment>
<evidence type="ECO:0000256" key="2">
    <source>
        <dbReference type="SAM" id="SignalP"/>
    </source>
</evidence>
<evidence type="ECO:0000256" key="1">
    <source>
        <dbReference type="SAM" id="MobiDB-lite"/>
    </source>
</evidence>
<evidence type="ECO:0008006" key="5">
    <source>
        <dbReference type="Google" id="ProtNLM"/>
    </source>
</evidence>
<evidence type="ECO:0000313" key="3">
    <source>
        <dbReference type="EMBL" id="MDT0294708.1"/>
    </source>
</evidence>
<feature type="region of interest" description="Disordered" evidence="1">
    <location>
        <begin position="20"/>
        <end position="40"/>
    </location>
</feature>
<feature type="chain" id="PRO_5045882272" description="Lipoprotein" evidence="2">
    <location>
        <begin position="22"/>
        <end position="90"/>
    </location>
</feature>
<name>A0ABU2KJ18_9FLAO</name>
<dbReference type="RefSeq" id="WP_311401638.1">
    <property type="nucleotide sequence ID" value="NZ_JAVRBG010000007.1"/>
</dbReference>
<proteinExistence type="predicted"/>
<sequence>MKKLTLIIAMAGVFTFTSCSSDDDGDATSSQCRTCTGDAESTNSISEYCDNGDGTYTKTENGETVTGEIPEGLNFNEFIASEVGIWADCQ</sequence>
<organism evidence="3 4">
    <name type="scientific">Mesonia ostreae</name>
    <dbReference type="NCBI Taxonomy" id="861110"/>
    <lineage>
        <taxon>Bacteria</taxon>
        <taxon>Pseudomonadati</taxon>
        <taxon>Bacteroidota</taxon>
        <taxon>Flavobacteriia</taxon>
        <taxon>Flavobacteriales</taxon>
        <taxon>Flavobacteriaceae</taxon>
        <taxon>Mesonia</taxon>
    </lineage>
</organism>
<keyword evidence="4" id="KW-1185">Reference proteome</keyword>
<reference evidence="4" key="1">
    <citation type="submission" date="2023-07" db="EMBL/GenBank/DDBJ databases">
        <title>Isolating and identifying novel microbial strains from the Mariana Trench.</title>
        <authorList>
            <person name="Fu H."/>
        </authorList>
    </citation>
    <scope>NUCLEOTIDE SEQUENCE [LARGE SCALE GENOMIC DNA]</scope>
    <source>
        <strain evidence="4">T-y2</strain>
    </source>
</reference>
<feature type="signal peptide" evidence="2">
    <location>
        <begin position="1"/>
        <end position="21"/>
    </location>
</feature>
<gene>
    <name evidence="3" type="ORF">RLT85_08680</name>
</gene>
<dbReference type="EMBL" id="JAVRBG010000007">
    <property type="protein sequence ID" value="MDT0294708.1"/>
    <property type="molecule type" value="Genomic_DNA"/>
</dbReference>
<accession>A0ABU2KJ18</accession>
<keyword evidence="2" id="KW-0732">Signal</keyword>
<dbReference type="PROSITE" id="PS51257">
    <property type="entry name" value="PROKAR_LIPOPROTEIN"/>
    <property type="match status" value="1"/>
</dbReference>